<evidence type="ECO:0000313" key="3">
    <source>
        <dbReference type="Proteomes" id="UP000501240"/>
    </source>
</evidence>
<keyword evidence="3" id="KW-1185">Reference proteome</keyword>
<dbReference type="SUPFAM" id="SSF54427">
    <property type="entry name" value="NTF2-like"/>
    <property type="match status" value="1"/>
</dbReference>
<sequence>MEADVKAELDGLMRALFGAFGNAGGAGPNLAVVREVFIPEGLIIKNVGGETVIYDLETFIAPRERMLTDGTLTEFSEWEIGERTEIFGSIAQRFSEYGKSGYRDGEWFEGAGRQTTQFIRTPAGWKMSAAAWDDEQGAEEPARPRSDAGIFYRSQPVRTAAPQS</sequence>
<organism evidence="2 3">
    <name type="scientific">Actinomadura verrucosospora</name>
    <dbReference type="NCBI Taxonomy" id="46165"/>
    <lineage>
        <taxon>Bacteria</taxon>
        <taxon>Bacillati</taxon>
        <taxon>Actinomycetota</taxon>
        <taxon>Actinomycetes</taxon>
        <taxon>Streptosporangiales</taxon>
        <taxon>Thermomonosporaceae</taxon>
        <taxon>Actinomadura</taxon>
    </lineage>
</organism>
<reference evidence="2 3" key="1">
    <citation type="submission" date="2020-05" db="EMBL/GenBank/DDBJ databases">
        <title>Actinomadura verrucosospora NRRL-B18236 (PFL_A860) Genome sequencing and assembly.</title>
        <authorList>
            <person name="Samborskyy M."/>
        </authorList>
    </citation>
    <scope>NUCLEOTIDE SEQUENCE [LARGE SCALE GENOMIC DNA]</scope>
    <source>
        <strain evidence="2 3">NRRL:B18236</strain>
    </source>
</reference>
<dbReference type="RefSeq" id="WP_216858228.1">
    <property type="nucleotide sequence ID" value="NZ_CP053892.1"/>
</dbReference>
<proteinExistence type="predicted"/>
<protein>
    <submittedName>
        <fullName evidence="2">Ribosomal-protein-L7p-serine acetyltransferase</fullName>
    </submittedName>
</protein>
<evidence type="ECO:0000313" key="2">
    <source>
        <dbReference type="EMBL" id="QKG18740.1"/>
    </source>
</evidence>
<dbReference type="GO" id="GO:0016740">
    <property type="term" value="F:transferase activity"/>
    <property type="evidence" value="ECO:0007669"/>
    <property type="project" value="UniProtKB-KW"/>
</dbReference>
<dbReference type="AlphaFoldDB" id="A0A7D3VNH6"/>
<gene>
    <name evidence="2" type="ORF">ACTIVE_0376</name>
</gene>
<keyword evidence="2" id="KW-0808">Transferase</keyword>
<feature type="region of interest" description="Disordered" evidence="1">
    <location>
        <begin position="130"/>
        <end position="164"/>
    </location>
</feature>
<dbReference type="Proteomes" id="UP000501240">
    <property type="component" value="Chromosome"/>
</dbReference>
<dbReference type="InterPro" id="IPR032710">
    <property type="entry name" value="NTF2-like_dom_sf"/>
</dbReference>
<evidence type="ECO:0000256" key="1">
    <source>
        <dbReference type="SAM" id="MobiDB-lite"/>
    </source>
</evidence>
<name>A0A7D3VNH6_ACTVE</name>
<dbReference type="EMBL" id="CP053892">
    <property type="protein sequence ID" value="QKG18740.1"/>
    <property type="molecule type" value="Genomic_DNA"/>
</dbReference>
<accession>A0A7D3VNH6</accession>